<evidence type="ECO:0000259" key="1">
    <source>
        <dbReference type="Pfam" id="PF01261"/>
    </source>
</evidence>
<feature type="domain" description="Xylose isomerase-like TIM barrel" evidence="1">
    <location>
        <begin position="21"/>
        <end position="240"/>
    </location>
</feature>
<keyword evidence="2" id="KW-0413">Isomerase</keyword>
<dbReference type="Gene3D" id="3.20.20.150">
    <property type="entry name" value="Divalent-metal-dependent TIM barrel enzymes"/>
    <property type="match status" value="1"/>
</dbReference>
<dbReference type="InterPro" id="IPR013022">
    <property type="entry name" value="Xyl_isomerase-like_TIM-brl"/>
</dbReference>
<sequence length="243" mass="25716">MQTAVQLYTLRSMDASLPETVRLVAEAGFDGVEFAGLGDADEDAVADALSATGLAAPSAHVGIDALESDPAAERERYERFGTESLVVPYLDAEQFADGDAVVETAARLAAVAENVPGLGYHNHEHEFVDVDGAYALERVVTDADVALELDVGWAHAAGADPAALVERWADRIDRIHLKDVVADADAPRGGRPADLGSGDVPLDACLDAAREASVEWVVFEHDDPEDAAESLERAASWLAERGL</sequence>
<name>A0A1I2SNI3_9EURY</name>
<protein>
    <submittedName>
        <fullName evidence="2">Sugar phosphate isomerase/epimerase</fullName>
    </submittedName>
</protein>
<evidence type="ECO:0000313" key="3">
    <source>
        <dbReference type="Proteomes" id="UP000198876"/>
    </source>
</evidence>
<dbReference type="PANTHER" id="PTHR12110:SF41">
    <property type="entry name" value="INOSOSE DEHYDRATASE"/>
    <property type="match status" value="1"/>
</dbReference>
<dbReference type="Pfam" id="PF01261">
    <property type="entry name" value="AP_endonuc_2"/>
    <property type="match status" value="1"/>
</dbReference>
<dbReference type="EMBL" id="FOOQ01000002">
    <property type="protein sequence ID" value="SFG54173.1"/>
    <property type="molecule type" value="Genomic_DNA"/>
</dbReference>
<dbReference type="STRING" id="553467.SAMN04488063_2357"/>
<proteinExistence type="predicted"/>
<dbReference type="InterPro" id="IPR050312">
    <property type="entry name" value="IolE/XylAMocC-like"/>
</dbReference>
<gene>
    <name evidence="2" type="ORF">SAMN04488063_2357</name>
</gene>
<dbReference type="AlphaFoldDB" id="A0A1I2SNI3"/>
<keyword evidence="3" id="KW-1185">Reference proteome</keyword>
<accession>A0A1I2SNI3</accession>
<organism evidence="2 3">
    <name type="scientific">Halopelagius inordinatus</name>
    <dbReference type="NCBI Taxonomy" id="553467"/>
    <lineage>
        <taxon>Archaea</taxon>
        <taxon>Methanobacteriati</taxon>
        <taxon>Methanobacteriota</taxon>
        <taxon>Stenosarchaea group</taxon>
        <taxon>Halobacteria</taxon>
        <taxon>Halobacteriales</taxon>
        <taxon>Haloferacaceae</taxon>
    </lineage>
</organism>
<evidence type="ECO:0000313" key="2">
    <source>
        <dbReference type="EMBL" id="SFG54173.1"/>
    </source>
</evidence>
<reference evidence="3" key="1">
    <citation type="submission" date="2016-10" db="EMBL/GenBank/DDBJ databases">
        <authorList>
            <person name="Varghese N."/>
            <person name="Submissions S."/>
        </authorList>
    </citation>
    <scope>NUCLEOTIDE SEQUENCE [LARGE SCALE GENOMIC DNA]</scope>
    <source>
        <strain evidence="3">CGMCC 1.7739</strain>
    </source>
</reference>
<dbReference type="InterPro" id="IPR036237">
    <property type="entry name" value="Xyl_isomerase-like_sf"/>
</dbReference>
<dbReference type="Proteomes" id="UP000198876">
    <property type="component" value="Unassembled WGS sequence"/>
</dbReference>
<dbReference type="PANTHER" id="PTHR12110">
    <property type="entry name" value="HYDROXYPYRUVATE ISOMERASE"/>
    <property type="match status" value="1"/>
</dbReference>
<dbReference type="SUPFAM" id="SSF51658">
    <property type="entry name" value="Xylose isomerase-like"/>
    <property type="match status" value="1"/>
</dbReference>
<dbReference type="RefSeq" id="WP_092892379.1">
    <property type="nucleotide sequence ID" value="NZ_FOOQ01000002.1"/>
</dbReference>
<dbReference type="GO" id="GO:0016853">
    <property type="term" value="F:isomerase activity"/>
    <property type="evidence" value="ECO:0007669"/>
    <property type="project" value="UniProtKB-KW"/>
</dbReference>
<dbReference type="OrthoDB" id="165864at2157"/>